<accession>A0ABW0MLP1</accession>
<name>A0ABW0MLP1_9BURK</name>
<dbReference type="InterPro" id="IPR014094">
    <property type="entry name" value="LpoB"/>
</dbReference>
<keyword evidence="1" id="KW-0732">Signal</keyword>
<gene>
    <name evidence="2" type="ORF">ACFPQ5_13380</name>
</gene>
<dbReference type="Pfam" id="PF13036">
    <property type="entry name" value="LpoB"/>
    <property type="match status" value="1"/>
</dbReference>
<dbReference type="RefSeq" id="WP_379756229.1">
    <property type="nucleotide sequence ID" value="NZ_JBHSMR010000013.1"/>
</dbReference>
<dbReference type="PROSITE" id="PS51257">
    <property type="entry name" value="PROKAR_LIPOPROTEIN"/>
    <property type="match status" value="1"/>
</dbReference>
<evidence type="ECO:0000256" key="1">
    <source>
        <dbReference type="SAM" id="SignalP"/>
    </source>
</evidence>
<protein>
    <submittedName>
        <fullName evidence="2">Penicillin-binding protein activator LpoB</fullName>
    </submittedName>
</protein>
<evidence type="ECO:0000313" key="3">
    <source>
        <dbReference type="Proteomes" id="UP001596101"/>
    </source>
</evidence>
<reference evidence="3" key="1">
    <citation type="journal article" date="2019" name="Int. J. Syst. Evol. Microbiol.">
        <title>The Global Catalogue of Microorganisms (GCM) 10K type strain sequencing project: providing services to taxonomists for standard genome sequencing and annotation.</title>
        <authorList>
            <consortium name="The Broad Institute Genomics Platform"/>
            <consortium name="The Broad Institute Genome Sequencing Center for Infectious Disease"/>
            <person name="Wu L."/>
            <person name="Ma J."/>
        </authorList>
    </citation>
    <scope>NUCLEOTIDE SEQUENCE [LARGE SCALE GENOMIC DNA]</scope>
    <source>
        <strain evidence="3">CCUG 43111</strain>
    </source>
</reference>
<sequence length="210" mass="23132">MTIKLFAGALAALVLAGCATPNLDNSAGRRVVYQDVSTTSQRVAGVGVESQDVVSMTDRMIRDILATPQIAGRATPPRIIIDSEYFANDSSSRINKNLITDRLRIELNRAAQGRLVFVARHYGDMVSKERDAKRNGETDKGTIRATKAKAGADFRLGGRITSLDANSAQSGTLSRYHQISFELIDLEYETIAWSGLFEFKKEAQDDVLYR</sequence>
<proteinExistence type="predicted"/>
<evidence type="ECO:0000313" key="2">
    <source>
        <dbReference type="EMBL" id="MFC5479188.1"/>
    </source>
</evidence>
<feature type="signal peptide" evidence="1">
    <location>
        <begin position="1"/>
        <end position="19"/>
    </location>
</feature>
<feature type="chain" id="PRO_5046596125" evidence="1">
    <location>
        <begin position="20"/>
        <end position="210"/>
    </location>
</feature>
<dbReference type="Gene3D" id="3.40.50.10610">
    <property type="entry name" value="ABC-type transport auxiliary lipoprotein component"/>
    <property type="match status" value="1"/>
</dbReference>
<comment type="caution">
    <text evidence="2">The sequence shown here is derived from an EMBL/GenBank/DDBJ whole genome shotgun (WGS) entry which is preliminary data.</text>
</comment>
<dbReference type="Proteomes" id="UP001596101">
    <property type="component" value="Unassembled WGS sequence"/>
</dbReference>
<organism evidence="2 3">
    <name type="scientific">Massilia suwonensis</name>
    <dbReference type="NCBI Taxonomy" id="648895"/>
    <lineage>
        <taxon>Bacteria</taxon>
        <taxon>Pseudomonadati</taxon>
        <taxon>Pseudomonadota</taxon>
        <taxon>Betaproteobacteria</taxon>
        <taxon>Burkholderiales</taxon>
        <taxon>Oxalobacteraceae</taxon>
        <taxon>Telluria group</taxon>
        <taxon>Massilia</taxon>
    </lineage>
</organism>
<dbReference type="EMBL" id="JBHSMR010000013">
    <property type="protein sequence ID" value="MFC5479188.1"/>
    <property type="molecule type" value="Genomic_DNA"/>
</dbReference>
<keyword evidence="3" id="KW-1185">Reference proteome</keyword>